<comment type="caution">
    <text evidence="7">The sequence shown here is derived from an EMBL/GenBank/DDBJ whole genome shotgun (WGS) entry which is preliminary data.</text>
</comment>
<feature type="chain" id="PRO_5038795877" evidence="6">
    <location>
        <begin position="22"/>
        <end position="414"/>
    </location>
</feature>
<evidence type="ECO:0000256" key="2">
    <source>
        <dbReference type="ARBA" id="ARBA00022729"/>
    </source>
</evidence>
<dbReference type="SUPFAM" id="SSF53850">
    <property type="entry name" value="Periplasmic binding protein-like II"/>
    <property type="match status" value="1"/>
</dbReference>
<name>A0A2V2YYF1_9BACL</name>
<sequence length="414" mass="46180">MTWKIAAGCLFMMLAAGCGVAEQRGIDVHSADEQEPIVLRYTSFALGSAQTEAIAEFEKQNPDIRIEMDYIQRVIYTAGLKTRLLGGEPIDVFDVWSPSLFEEVRRLDDSVYLDLTGSEFLSDYLPSSLEAVTIKGKVYGVPGVMHTDGLLYNKTMFEELGLQKPHTWAEFLQVCESLKQHGIIPIALNSEWWVPQFLFGSIMSNNGADASWTRKLENGELKVNNPILVDAMKKTKEIIDRGYVPEDWTTLKYDQSIDMVGRGKAAMIIDGTWDLSDMIAQNPEQSIGFMMVPGDGQMVPNLNVGSYKVISAATKHPEEAKRFLAFMNGREVQEEVAREALAVPSIKEAQVDDPVVRQLAGIITSKDAALYWPHTISTESLQVSLLEMINRYLKGEALDQVLDEMQSVIDSAKK</sequence>
<dbReference type="AlphaFoldDB" id="A0A2V2YYF1"/>
<keyword evidence="8" id="KW-1185">Reference proteome</keyword>
<evidence type="ECO:0000256" key="3">
    <source>
        <dbReference type="ARBA" id="ARBA00023136"/>
    </source>
</evidence>
<dbReference type="Pfam" id="PF01547">
    <property type="entry name" value="SBP_bac_1"/>
    <property type="match status" value="1"/>
</dbReference>
<feature type="signal peptide" evidence="6">
    <location>
        <begin position="1"/>
        <end position="21"/>
    </location>
</feature>
<proteinExistence type="predicted"/>
<keyword evidence="4" id="KW-0564">Palmitate</keyword>
<keyword evidence="2 6" id="KW-0732">Signal</keyword>
<dbReference type="Proteomes" id="UP000246635">
    <property type="component" value="Unassembled WGS sequence"/>
</dbReference>
<dbReference type="PANTHER" id="PTHR43649">
    <property type="entry name" value="ARABINOSE-BINDING PROTEIN-RELATED"/>
    <property type="match status" value="1"/>
</dbReference>
<reference evidence="7 8" key="1">
    <citation type="submission" date="2018-05" db="EMBL/GenBank/DDBJ databases">
        <title>Genomic Encyclopedia of Type Strains, Phase III (KMG-III): the genomes of soil and plant-associated and newly described type strains.</title>
        <authorList>
            <person name="Whitman W."/>
        </authorList>
    </citation>
    <scope>NUCLEOTIDE SEQUENCE [LARGE SCALE GENOMIC DNA]</scope>
    <source>
        <strain evidence="7 8">CECT 5696</strain>
    </source>
</reference>
<keyword evidence="1" id="KW-1003">Cell membrane</keyword>
<evidence type="ECO:0000256" key="1">
    <source>
        <dbReference type="ARBA" id="ARBA00022475"/>
    </source>
</evidence>
<dbReference type="InterPro" id="IPR006059">
    <property type="entry name" value="SBP"/>
</dbReference>
<keyword evidence="3" id="KW-0472">Membrane</keyword>
<dbReference type="EMBL" id="QGTQ01000002">
    <property type="protein sequence ID" value="PWW07293.1"/>
    <property type="molecule type" value="Genomic_DNA"/>
</dbReference>
<evidence type="ECO:0000313" key="8">
    <source>
        <dbReference type="Proteomes" id="UP000246635"/>
    </source>
</evidence>
<accession>A0A2V2YYF1</accession>
<organism evidence="7 8">
    <name type="scientific">Paenibacillus cellulosilyticus</name>
    <dbReference type="NCBI Taxonomy" id="375489"/>
    <lineage>
        <taxon>Bacteria</taxon>
        <taxon>Bacillati</taxon>
        <taxon>Bacillota</taxon>
        <taxon>Bacilli</taxon>
        <taxon>Bacillales</taxon>
        <taxon>Paenibacillaceae</taxon>
        <taxon>Paenibacillus</taxon>
    </lineage>
</organism>
<dbReference type="RefSeq" id="WP_110042549.1">
    <property type="nucleotide sequence ID" value="NZ_CP054612.1"/>
</dbReference>
<dbReference type="InterPro" id="IPR050490">
    <property type="entry name" value="Bact_solute-bd_prot1"/>
</dbReference>
<evidence type="ECO:0000256" key="6">
    <source>
        <dbReference type="SAM" id="SignalP"/>
    </source>
</evidence>
<protein>
    <submittedName>
        <fullName evidence="7">Raffinose/stachyose/melibiose transport system substrate-binding protein</fullName>
    </submittedName>
</protein>
<dbReference type="OrthoDB" id="9798191at2"/>
<dbReference type="Gene3D" id="3.40.190.10">
    <property type="entry name" value="Periplasmic binding protein-like II"/>
    <property type="match status" value="2"/>
</dbReference>
<dbReference type="PROSITE" id="PS51257">
    <property type="entry name" value="PROKAR_LIPOPROTEIN"/>
    <property type="match status" value="1"/>
</dbReference>
<gene>
    <name evidence="7" type="ORF">DFQ01_102185</name>
</gene>
<keyword evidence="5" id="KW-0449">Lipoprotein</keyword>
<evidence type="ECO:0000256" key="4">
    <source>
        <dbReference type="ARBA" id="ARBA00023139"/>
    </source>
</evidence>
<evidence type="ECO:0000256" key="5">
    <source>
        <dbReference type="ARBA" id="ARBA00023288"/>
    </source>
</evidence>
<dbReference type="PANTHER" id="PTHR43649:SF33">
    <property type="entry name" value="POLYGALACTURONAN_RHAMNOGALACTURONAN-BINDING PROTEIN YTCQ"/>
    <property type="match status" value="1"/>
</dbReference>
<evidence type="ECO:0000313" key="7">
    <source>
        <dbReference type="EMBL" id="PWW07293.1"/>
    </source>
</evidence>